<name>A0A084VUZ5_ANOSI</name>
<evidence type="ECO:0000313" key="1">
    <source>
        <dbReference type="EMBL" id="KFB41789.1"/>
    </source>
</evidence>
<proteinExistence type="predicted"/>
<dbReference type="AlphaFoldDB" id="A0A084VUZ5"/>
<protein>
    <submittedName>
        <fullName evidence="1 2">Uncharacterized protein</fullName>
    </submittedName>
</protein>
<dbReference type="EMBL" id="KE525156">
    <property type="protein sequence ID" value="KFB41789.1"/>
    <property type="molecule type" value="Genomic_DNA"/>
</dbReference>
<dbReference type="EnsemblMetazoa" id="ASIC009433-RA">
    <property type="protein sequence ID" value="ASIC009433-PA"/>
    <property type="gene ID" value="ASIC009433"/>
</dbReference>
<gene>
    <name evidence="1" type="ORF">ZHAS_00009433</name>
</gene>
<accession>A0A084VUZ5</accession>
<keyword evidence="3" id="KW-1185">Reference proteome</keyword>
<dbReference type="Proteomes" id="UP000030765">
    <property type="component" value="Unassembled WGS sequence"/>
</dbReference>
<sequence length="131" mass="14809">MTGMRWKNNKPSRSELVAKSYGTPSLPVFDRYGHEGEKVEPSYVLILDDIRSRWGAVRVDTLSFTTGLLPKVGHMETACHKSVLNMISPDGSGGWYFRSTGRALKSLSESMRSDRNKTAIDYRPVVYYTSR</sequence>
<evidence type="ECO:0000313" key="2">
    <source>
        <dbReference type="EnsemblMetazoa" id="ASIC009433-PA"/>
    </source>
</evidence>
<dbReference type="EMBL" id="ATLV01017134">
    <property type="status" value="NOT_ANNOTATED_CDS"/>
    <property type="molecule type" value="Genomic_DNA"/>
</dbReference>
<reference evidence="1 3" key="1">
    <citation type="journal article" date="2014" name="BMC Genomics">
        <title>Genome sequence of Anopheles sinensis provides insight into genetics basis of mosquito competence for malaria parasites.</title>
        <authorList>
            <person name="Zhou D."/>
            <person name="Zhang D."/>
            <person name="Ding G."/>
            <person name="Shi L."/>
            <person name="Hou Q."/>
            <person name="Ye Y."/>
            <person name="Xu Y."/>
            <person name="Zhou H."/>
            <person name="Xiong C."/>
            <person name="Li S."/>
            <person name="Yu J."/>
            <person name="Hong S."/>
            <person name="Yu X."/>
            <person name="Zou P."/>
            <person name="Chen C."/>
            <person name="Chang X."/>
            <person name="Wang W."/>
            <person name="Lv Y."/>
            <person name="Sun Y."/>
            <person name="Ma L."/>
            <person name="Shen B."/>
            <person name="Zhu C."/>
        </authorList>
    </citation>
    <scope>NUCLEOTIDE SEQUENCE [LARGE SCALE GENOMIC DNA]</scope>
</reference>
<dbReference type="VEuPathDB" id="VectorBase:ASIC009433"/>
<organism evidence="1">
    <name type="scientific">Anopheles sinensis</name>
    <name type="common">Mosquito</name>
    <dbReference type="NCBI Taxonomy" id="74873"/>
    <lineage>
        <taxon>Eukaryota</taxon>
        <taxon>Metazoa</taxon>
        <taxon>Ecdysozoa</taxon>
        <taxon>Arthropoda</taxon>
        <taxon>Hexapoda</taxon>
        <taxon>Insecta</taxon>
        <taxon>Pterygota</taxon>
        <taxon>Neoptera</taxon>
        <taxon>Endopterygota</taxon>
        <taxon>Diptera</taxon>
        <taxon>Nematocera</taxon>
        <taxon>Culicoidea</taxon>
        <taxon>Culicidae</taxon>
        <taxon>Anophelinae</taxon>
        <taxon>Anopheles</taxon>
    </lineage>
</organism>
<evidence type="ECO:0000313" key="3">
    <source>
        <dbReference type="Proteomes" id="UP000030765"/>
    </source>
</evidence>
<reference evidence="2" key="2">
    <citation type="submission" date="2020-05" db="UniProtKB">
        <authorList>
            <consortium name="EnsemblMetazoa"/>
        </authorList>
    </citation>
    <scope>IDENTIFICATION</scope>
</reference>